<dbReference type="GO" id="GO:0006355">
    <property type="term" value="P:regulation of DNA-templated transcription"/>
    <property type="evidence" value="ECO:0007669"/>
    <property type="project" value="InterPro"/>
</dbReference>
<sequence>MSGRYGVTTWAAGRLLAVELEQMTRRELTVLTPTPGRLARVVALDVFGRLAPRLAVRILYDSTDDSSPAGFVDLVGGAALETSVPLPYLVVVRDRTVVYLPRRDPDHRAADRLTRIDDPVIAQAFCAAADVLWAATVERTHIGSVRRSPRLDGEHHNVVRALGEGLTDERAAARLHMSPRTLARRVAAVMVELDATSRFQAGVRAAHRGWV</sequence>
<dbReference type="InterPro" id="IPR000792">
    <property type="entry name" value="Tscrpt_reg_LuxR_C"/>
</dbReference>
<comment type="caution">
    <text evidence="2">The sequence shown here is derived from an EMBL/GenBank/DDBJ whole genome shotgun (WGS) entry which is preliminary data.</text>
</comment>
<evidence type="ECO:0000259" key="1">
    <source>
        <dbReference type="SMART" id="SM00421"/>
    </source>
</evidence>
<dbReference type="Proteomes" id="UP000612585">
    <property type="component" value="Unassembled WGS sequence"/>
</dbReference>
<dbReference type="InterPro" id="IPR016032">
    <property type="entry name" value="Sig_transdc_resp-reg_C-effctor"/>
</dbReference>
<dbReference type="AlphaFoldDB" id="A0A8J3ZCC5"/>
<evidence type="ECO:0000313" key="3">
    <source>
        <dbReference type="Proteomes" id="UP000612585"/>
    </source>
</evidence>
<gene>
    <name evidence="2" type="ORF">Vau01_078380</name>
</gene>
<dbReference type="Gene3D" id="1.10.10.10">
    <property type="entry name" value="Winged helix-like DNA-binding domain superfamily/Winged helix DNA-binding domain"/>
    <property type="match status" value="1"/>
</dbReference>
<name>A0A8J3ZCC5_9ACTN</name>
<keyword evidence="3" id="KW-1185">Reference proteome</keyword>
<dbReference type="GO" id="GO:0003677">
    <property type="term" value="F:DNA binding"/>
    <property type="evidence" value="ECO:0007669"/>
    <property type="project" value="InterPro"/>
</dbReference>
<dbReference type="SMART" id="SM00421">
    <property type="entry name" value="HTH_LUXR"/>
    <property type="match status" value="1"/>
</dbReference>
<dbReference type="EMBL" id="BOPG01000051">
    <property type="protein sequence ID" value="GIJ60322.1"/>
    <property type="molecule type" value="Genomic_DNA"/>
</dbReference>
<dbReference type="InterPro" id="IPR036388">
    <property type="entry name" value="WH-like_DNA-bd_sf"/>
</dbReference>
<evidence type="ECO:0000313" key="2">
    <source>
        <dbReference type="EMBL" id="GIJ60322.1"/>
    </source>
</evidence>
<dbReference type="SUPFAM" id="SSF46894">
    <property type="entry name" value="C-terminal effector domain of the bipartite response regulators"/>
    <property type="match status" value="1"/>
</dbReference>
<organism evidence="2 3">
    <name type="scientific">Virgisporangium aurantiacum</name>
    <dbReference type="NCBI Taxonomy" id="175570"/>
    <lineage>
        <taxon>Bacteria</taxon>
        <taxon>Bacillati</taxon>
        <taxon>Actinomycetota</taxon>
        <taxon>Actinomycetes</taxon>
        <taxon>Micromonosporales</taxon>
        <taxon>Micromonosporaceae</taxon>
        <taxon>Virgisporangium</taxon>
    </lineage>
</organism>
<protein>
    <recommendedName>
        <fullName evidence="1">HTH luxR-type domain-containing protein</fullName>
    </recommendedName>
</protein>
<feature type="domain" description="HTH luxR-type" evidence="1">
    <location>
        <begin position="148"/>
        <end position="205"/>
    </location>
</feature>
<accession>A0A8J3ZCC5</accession>
<reference evidence="2" key="1">
    <citation type="submission" date="2021-01" db="EMBL/GenBank/DDBJ databases">
        <title>Whole genome shotgun sequence of Virgisporangium aurantiacum NBRC 16421.</title>
        <authorList>
            <person name="Komaki H."/>
            <person name="Tamura T."/>
        </authorList>
    </citation>
    <scope>NUCLEOTIDE SEQUENCE</scope>
    <source>
        <strain evidence="2">NBRC 16421</strain>
    </source>
</reference>
<dbReference type="RefSeq" id="WP_204004438.1">
    <property type="nucleotide sequence ID" value="NZ_BOPG01000051.1"/>
</dbReference>
<proteinExistence type="predicted"/>